<dbReference type="Proteomes" id="UP000001301">
    <property type="component" value="Chromosome"/>
</dbReference>
<feature type="transmembrane region" description="Helical" evidence="1">
    <location>
        <begin position="71"/>
        <end position="91"/>
    </location>
</feature>
<organism evidence="2 3">
    <name type="scientific">Bacillus thuringiensis subsp. konkukian (strain 97-27)</name>
    <dbReference type="NCBI Taxonomy" id="281309"/>
    <lineage>
        <taxon>Bacteria</taxon>
        <taxon>Bacillati</taxon>
        <taxon>Bacillota</taxon>
        <taxon>Bacilli</taxon>
        <taxon>Bacillales</taxon>
        <taxon>Bacillaceae</taxon>
        <taxon>Bacillus</taxon>
        <taxon>Bacillus cereus group</taxon>
    </lineage>
</organism>
<evidence type="ECO:0000313" key="2">
    <source>
        <dbReference type="EMBL" id="AAT59217.1"/>
    </source>
</evidence>
<dbReference type="AlphaFoldDB" id="Q6HML6"/>
<keyword evidence="1" id="KW-0472">Membrane</keyword>
<dbReference type="KEGG" id="btk:BT9727_0862"/>
<dbReference type="HOGENOM" id="CLU_2380220_0_0_9"/>
<evidence type="ECO:0000313" key="3">
    <source>
        <dbReference type="Proteomes" id="UP000001301"/>
    </source>
</evidence>
<feature type="transmembrane region" description="Helical" evidence="1">
    <location>
        <begin position="12"/>
        <end position="29"/>
    </location>
</feature>
<evidence type="ECO:0000256" key="1">
    <source>
        <dbReference type="SAM" id="Phobius"/>
    </source>
</evidence>
<sequence>MKGGICIKKLSSFVPFILLLVGIVLLGLYLFTGNRIIDDNFLISTTLLVLVLTFITSLFSKKDFFQKFSCIISVLLFIIFIAYFAISLLFWSTP</sequence>
<proteinExistence type="predicted"/>
<name>Q6HML6_BACHK</name>
<evidence type="ECO:0008006" key="4">
    <source>
        <dbReference type="Google" id="ProtNLM"/>
    </source>
</evidence>
<keyword evidence="1" id="KW-1133">Transmembrane helix</keyword>
<gene>
    <name evidence="2" type="ordered locus">BT9727_0862</name>
</gene>
<keyword evidence="1" id="KW-0812">Transmembrane</keyword>
<feature type="transmembrane region" description="Helical" evidence="1">
    <location>
        <begin position="41"/>
        <end position="59"/>
    </location>
</feature>
<reference evidence="2 3" key="1">
    <citation type="journal article" date="2006" name="J. Bacteriol.">
        <title>Pathogenomic sequence analysis of Bacillus cereus and Bacillus thuringiensis isolates closely related to Bacillus anthracis.</title>
        <authorList>
            <person name="Han C.S."/>
            <person name="Xie G."/>
            <person name="Challacombe J.F."/>
            <person name="Altherr M.R."/>
            <person name="Bhotika S.S."/>
            <person name="Brown N."/>
            <person name="Bruce D."/>
            <person name="Campbell C.S."/>
            <person name="Campbell M.L."/>
            <person name="Chen J."/>
            <person name="Chertkov O."/>
            <person name="Cleland C."/>
            <person name="Dimitrijevic M."/>
            <person name="Doggett N.A."/>
            <person name="Fawcett J.J."/>
            <person name="Glavina T."/>
            <person name="Goodwin L.A."/>
            <person name="Green L.D."/>
            <person name="Hill K.K."/>
            <person name="Hitchcock P."/>
            <person name="Jackson P.J."/>
            <person name="Keim P."/>
            <person name="Kewalramani A.R."/>
            <person name="Longmire J."/>
            <person name="Lucas S."/>
            <person name="Malfatti S."/>
            <person name="McMurry K."/>
            <person name="Meincke L.J."/>
            <person name="Misra M."/>
            <person name="Moseman B.L."/>
            <person name="Mundt M."/>
            <person name="Munk A.C."/>
            <person name="Okinaka R.T."/>
            <person name="Parson-Quintana B."/>
            <person name="Reilly L.P."/>
            <person name="Richardson P."/>
            <person name="Robinson D.L."/>
            <person name="Rubin E."/>
            <person name="Saunders E."/>
            <person name="Tapia R."/>
            <person name="Tesmer J.G."/>
            <person name="Thayer N."/>
            <person name="Thompson L.S."/>
            <person name="Tice H."/>
            <person name="Ticknor L.O."/>
            <person name="Wills P.L."/>
            <person name="Brettin T.S."/>
            <person name="Gilna P."/>
        </authorList>
    </citation>
    <scope>NUCLEOTIDE SEQUENCE [LARGE SCALE GENOMIC DNA]</scope>
    <source>
        <strain evidence="2 3">97-27</strain>
    </source>
</reference>
<protein>
    <recommendedName>
        <fullName evidence="4">DUF3953 domain-containing protein</fullName>
    </recommendedName>
</protein>
<accession>Q6HML6</accession>
<dbReference type="PATRIC" id="fig|281309.8.peg.906"/>
<dbReference type="EMBL" id="AE017355">
    <property type="protein sequence ID" value="AAT59217.1"/>
    <property type="molecule type" value="Genomic_DNA"/>
</dbReference>